<dbReference type="SUPFAM" id="SSF49503">
    <property type="entry name" value="Cupredoxins"/>
    <property type="match status" value="1"/>
</dbReference>
<accession>A0A9X2J517</accession>
<keyword evidence="4" id="KW-1185">Reference proteome</keyword>
<comment type="caution">
    <text evidence="3">The sequence shown here is derived from an EMBL/GenBank/DDBJ whole genome shotgun (WGS) entry which is preliminary data.</text>
</comment>
<dbReference type="Pfam" id="PF13473">
    <property type="entry name" value="Cupredoxin_1"/>
    <property type="match status" value="1"/>
</dbReference>
<dbReference type="InterPro" id="IPR028096">
    <property type="entry name" value="EfeO_Cupredoxin"/>
</dbReference>
<evidence type="ECO:0000259" key="2">
    <source>
        <dbReference type="Pfam" id="PF13473"/>
    </source>
</evidence>
<feature type="transmembrane region" description="Helical" evidence="1">
    <location>
        <begin position="6"/>
        <end position="23"/>
    </location>
</feature>
<organism evidence="3 4">
    <name type="scientific">Microbulbifer okhotskensis</name>
    <dbReference type="NCBI Taxonomy" id="2926617"/>
    <lineage>
        <taxon>Bacteria</taxon>
        <taxon>Pseudomonadati</taxon>
        <taxon>Pseudomonadota</taxon>
        <taxon>Gammaproteobacteria</taxon>
        <taxon>Cellvibrionales</taxon>
        <taxon>Microbulbiferaceae</taxon>
        <taxon>Microbulbifer</taxon>
    </lineage>
</organism>
<sequence length="122" mass="13633">MAIILVNAIGLLIILAVIWWFWLGPKRSAGQLVSSAGKLQILVKDGVYEPDRIRLPAGCAVTLYFRREDPSPCSEWVLFPDLEVSAELALNKATPVEIPEAEPGEYPFNCQMQMYRGTLILE</sequence>
<proteinExistence type="predicted"/>
<feature type="domain" description="EfeO-type cupredoxin-like" evidence="2">
    <location>
        <begin position="14"/>
        <end position="120"/>
    </location>
</feature>
<reference evidence="3" key="1">
    <citation type="journal article" date="2022" name="Arch. Microbiol.">
        <title>Microbulbifer okhotskensis sp. nov., isolated from a deep bottom sediment of the Okhotsk Sea.</title>
        <authorList>
            <person name="Romanenko L."/>
            <person name="Kurilenko V."/>
            <person name="Otstavnykh N."/>
            <person name="Velansky P."/>
            <person name="Isaeva M."/>
            <person name="Mikhailov V."/>
        </authorList>
    </citation>
    <scope>NUCLEOTIDE SEQUENCE</scope>
    <source>
        <strain evidence="3">OS29</strain>
    </source>
</reference>
<evidence type="ECO:0000313" key="3">
    <source>
        <dbReference type="EMBL" id="MCO1334738.1"/>
    </source>
</evidence>
<dbReference type="Proteomes" id="UP001139028">
    <property type="component" value="Unassembled WGS sequence"/>
</dbReference>
<protein>
    <submittedName>
        <fullName evidence="3">Cupredoxin domain-containing protein</fullName>
    </submittedName>
</protein>
<evidence type="ECO:0000313" key="4">
    <source>
        <dbReference type="Proteomes" id="UP001139028"/>
    </source>
</evidence>
<gene>
    <name evidence="3" type="ORF">MO867_10335</name>
</gene>
<dbReference type="EMBL" id="JALBWM010000036">
    <property type="protein sequence ID" value="MCO1334738.1"/>
    <property type="molecule type" value="Genomic_DNA"/>
</dbReference>
<name>A0A9X2J517_9GAMM</name>
<dbReference type="AlphaFoldDB" id="A0A9X2J517"/>
<evidence type="ECO:0000256" key="1">
    <source>
        <dbReference type="SAM" id="Phobius"/>
    </source>
</evidence>
<keyword evidence="1" id="KW-0472">Membrane</keyword>
<dbReference type="RefSeq" id="WP_252466353.1">
    <property type="nucleotide sequence ID" value="NZ_JALBWM010000036.1"/>
</dbReference>
<keyword evidence="1" id="KW-0812">Transmembrane</keyword>
<dbReference type="Gene3D" id="2.60.40.420">
    <property type="entry name" value="Cupredoxins - blue copper proteins"/>
    <property type="match status" value="1"/>
</dbReference>
<keyword evidence="1" id="KW-1133">Transmembrane helix</keyword>
<dbReference type="InterPro" id="IPR008972">
    <property type="entry name" value="Cupredoxin"/>
</dbReference>